<protein>
    <submittedName>
        <fullName evidence="2">Uncharacterized protein</fullName>
    </submittedName>
</protein>
<proteinExistence type="predicted"/>
<dbReference type="KEGG" id="cgk:CGERO_00190"/>
<reference evidence="2 3" key="1">
    <citation type="submission" date="2018-11" db="EMBL/GenBank/DDBJ databases">
        <authorList>
            <person name="Kleinhagauer T."/>
            <person name="Glaeser S.P."/>
            <person name="Spergser J."/>
            <person name="Ruckert C."/>
            <person name="Kaempfer P."/>
            <person name="Busse H.-J."/>
        </authorList>
    </citation>
    <scope>NUCLEOTIDE SEQUENCE [LARGE SCALE GENOMIC DNA]</scope>
    <source>
        <strain evidence="2 3">W8</strain>
    </source>
</reference>
<accession>A0A3G6IXL2</accession>
<dbReference type="RefSeq" id="WP_123932659.1">
    <property type="nucleotide sequence ID" value="NZ_CP033897.1"/>
</dbReference>
<keyword evidence="3" id="KW-1185">Reference proteome</keyword>
<evidence type="ECO:0000313" key="3">
    <source>
        <dbReference type="Proteomes" id="UP000271587"/>
    </source>
</evidence>
<evidence type="ECO:0000256" key="1">
    <source>
        <dbReference type="SAM" id="SignalP"/>
    </source>
</evidence>
<keyword evidence="1" id="KW-0732">Signal</keyword>
<dbReference type="EMBL" id="CP033897">
    <property type="protein sequence ID" value="AZA10376.1"/>
    <property type="molecule type" value="Genomic_DNA"/>
</dbReference>
<dbReference type="Proteomes" id="UP000271587">
    <property type="component" value="Chromosome"/>
</dbReference>
<gene>
    <name evidence="2" type="ORF">CGERO_00190</name>
</gene>
<name>A0A3G6IXL2_9CORY</name>
<sequence length="152" mass="15774" precursor="true">MNLRKWTSGLLAAVAIGSSFAAPQQAFAVDRASISDENTGTYSLLRTSENVTQIKVDNAHVEQRGDDVVLVGAGGQEENISQELSDYPFVNVEKINDATAQVSISDKTAHALSQERINWKCALGAAGTGLMAGTAAATLGGEAAGAAQSCFD</sequence>
<feature type="signal peptide" evidence="1">
    <location>
        <begin position="1"/>
        <end position="21"/>
    </location>
</feature>
<feature type="chain" id="PRO_5038449617" evidence="1">
    <location>
        <begin position="22"/>
        <end position="152"/>
    </location>
</feature>
<evidence type="ECO:0000313" key="2">
    <source>
        <dbReference type="EMBL" id="AZA10376.1"/>
    </source>
</evidence>
<organism evidence="2 3">
    <name type="scientific">Corynebacterium gerontici</name>
    <dbReference type="NCBI Taxonomy" id="2079234"/>
    <lineage>
        <taxon>Bacteria</taxon>
        <taxon>Bacillati</taxon>
        <taxon>Actinomycetota</taxon>
        <taxon>Actinomycetes</taxon>
        <taxon>Mycobacteriales</taxon>
        <taxon>Corynebacteriaceae</taxon>
        <taxon>Corynebacterium</taxon>
    </lineage>
</organism>
<dbReference type="AlphaFoldDB" id="A0A3G6IXL2"/>